<dbReference type="GeneID" id="8628907"/>
<dbReference type="KEGG" id="ddi:DDB_G0292808"/>
<dbReference type="OMA" id="WGDINDE"/>
<dbReference type="AlphaFoldDB" id="Q54CM7"/>
<organism evidence="2 3">
    <name type="scientific">Dictyostelium discoideum</name>
    <name type="common">Social amoeba</name>
    <dbReference type="NCBI Taxonomy" id="44689"/>
    <lineage>
        <taxon>Eukaryota</taxon>
        <taxon>Amoebozoa</taxon>
        <taxon>Evosea</taxon>
        <taxon>Eumycetozoa</taxon>
        <taxon>Dictyostelia</taxon>
        <taxon>Dictyosteliales</taxon>
        <taxon>Dictyosteliaceae</taxon>
        <taxon>Dictyostelium</taxon>
    </lineage>
</organism>
<dbReference type="FunCoup" id="Q54CM7">
    <property type="interactions" value="131"/>
</dbReference>
<dbReference type="Pfam" id="PF04774">
    <property type="entry name" value="HABP4_PAI-RBP1"/>
    <property type="match status" value="1"/>
</dbReference>
<dbReference type="EMBL" id="AAFI02000197">
    <property type="protein sequence ID" value="EAL60953.1"/>
    <property type="molecule type" value="Genomic_DNA"/>
</dbReference>
<proteinExistence type="predicted"/>
<evidence type="ECO:0000313" key="3">
    <source>
        <dbReference type="Proteomes" id="UP000002195"/>
    </source>
</evidence>
<name>Q54CM7_DICDI</name>
<dbReference type="eggNOG" id="ENOG502RIMJ">
    <property type="taxonomic scope" value="Eukaryota"/>
</dbReference>
<dbReference type="RefSeq" id="XP_629389.1">
    <property type="nucleotide sequence ID" value="XM_629387.1"/>
</dbReference>
<accession>Q54CM7</accession>
<reference evidence="2 3" key="1">
    <citation type="journal article" date="2005" name="Nature">
        <title>The genome of the social amoeba Dictyostelium discoideum.</title>
        <authorList>
            <consortium name="The Dictyostelium discoideum Sequencing Consortium"/>
            <person name="Eichinger L."/>
            <person name="Pachebat J.A."/>
            <person name="Glockner G."/>
            <person name="Rajandream M.A."/>
            <person name="Sucgang R."/>
            <person name="Berriman M."/>
            <person name="Song J."/>
            <person name="Olsen R."/>
            <person name="Szafranski K."/>
            <person name="Xu Q."/>
            <person name="Tunggal B."/>
            <person name="Kummerfeld S."/>
            <person name="Madera M."/>
            <person name="Konfortov B.A."/>
            <person name="Rivero F."/>
            <person name="Bankier A.T."/>
            <person name="Lehmann R."/>
            <person name="Hamlin N."/>
            <person name="Davies R."/>
            <person name="Gaudet P."/>
            <person name="Fey P."/>
            <person name="Pilcher K."/>
            <person name="Chen G."/>
            <person name="Saunders D."/>
            <person name="Sodergren E."/>
            <person name="Davis P."/>
            <person name="Kerhornou A."/>
            <person name="Nie X."/>
            <person name="Hall N."/>
            <person name="Anjard C."/>
            <person name="Hemphill L."/>
            <person name="Bason N."/>
            <person name="Farbrother P."/>
            <person name="Desany B."/>
            <person name="Just E."/>
            <person name="Morio T."/>
            <person name="Rost R."/>
            <person name="Churcher C."/>
            <person name="Cooper J."/>
            <person name="Haydock S."/>
            <person name="van Driessche N."/>
            <person name="Cronin A."/>
            <person name="Goodhead I."/>
            <person name="Muzny D."/>
            <person name="Mourier T."/>
            <person name="Pain A."/>
            <person name="Lu M."/>
            <person name="Harper D."/>
            <person name="Lindsay R."/>
            <person name="Hauser H."/>
            <person name="James K."/>
            <person name="Quiles M."/>
            <person name="Madan Babu M."/>
            <person name="Saito T."/>
            <person name="Buchrieser C."/>
            <person name="Wardroper A."/>
            <person name="Felder M."/>
            <person name="Thangavelu M."/>
            <person name="Johnson D."/>
            <person name="Knights A."/>
            <person name="Loulseged H."/>
            <person name="Mungall K."/>
            <person name="Oliver K."/>
            <person name="Price C."/>
            <person name="Quail M.A."/>
            <person name="Urushihara H."/>
            <person name="Hernandez J."/>
            <person name="Rabbinowitsch E."/>
            <person name="Steffen D."/>
            <person name="Sanders M."/>
            <person name="Ma J."/>
            <person name="Kohara Y."/>
            <person name="Sharp S."/>
            <person name="Simmonds M."/>
            <person name="Spiegler S."/>
            <person name="Tivey A."/>
            <person name="Sugano S."/>
            <person name="White B."/>
            <person name="Walker D."/>
            <person name="Woodward J."/>
            <person name="Winckler T."/>
            <person name="Tanaka Y."/>
            <person name="Shaulsky G."/>
            <person name="Schleicher M."/>
            <person name="Weinstock G."/>
            <person name="Rosenthal A."/>
            <person name="Cox E.C."/>
            <person name="Chisholm R.L."/>
            <person name="Gibbs R."/>
            <person name="Loomis W.F."/>
            <person name="Platzer M."/>
            <person name="Kay R.R."/>
            <person name="Williams J."/>
            <person name="Dear P.H."/>
            <person name="Noegel A.A."/>
            <person name="Barrell B."/>
            <person name="Kuspa A."/>
        </authorList>
    </citation>
    <scope>NUCLEOTIDE SEQUENCE [LARGE SCALE GENOMIC DNA]</scope>
    <source>
        <strain evidence="2 3">AX4</strain>
    </source>
</reference>
<comment type="caution">
    <text evidence="2">The sequence shown here is derived from an EMBL/GenBank/DDBJ whole genome shotgun (WGS) entry which is preliminary data.</text>
</comment>
<dbReference type="InterPro" id="IPR006861">
    <property type="entry name" value="HABP4_PAIRBP1-bd"/>
</dbReference>
<keyword evidence="3" id="KW-1185">Reference proteome</keyword>
<evidence type="ECO:0000313" key="2">
    <source>
        <dbReference type="EMBL" id="EAL60953.1"/>
    </source>
</evidence>
<dbReference type="Proteomes" id="UP000002195">
    <property type="component" value="Unassembled WGS sequence"/>
</dbReference>
<sequence>MVLSEKVDKNVRLDRRSCAAYRGTEKKNGHGQYGWGDINDEIQAGEEEFYEEQEELKK</sequence>
<dbReference type="PaxDb" id="44689-DDB0220027"/>
<dbReference type="dictyBase" id="DDB_G0292808">
    <property type="gene designation" value="cspB"/>
</dbReference>
<evidence type="ECO:0000259" key="1">
    <source>
        <dbReference type="Pfam" id="PF04774"/>
    </source>
</evidence>
<dbReference type="VEuPathDB" id="AmoebaDB:DDB_G0292808"/>
<dbReference type="InParanoid" id="Q54CM7"/>
<gene>
    <name evidence="2" type="primary">cspB</name>
    <name evidence="2" type="ORF">DDB_G0292808</name>
</gene>
<protein>
    <submittedName>
        <fullName evidence="2">Culmination specific protein 45D</fullName>
    </submittedName>
</protein>
<feature type="domain" description="Hyaluronan/mRNA-binding protein" evidence="1">
    <location>
        <begin position="13"/>
        <end position="53"/>
    </location>
</feature>
<dbReference type="HOGENOM" id="CLU_2983094_0_0_1"/>